<dbReference type="InterPro" id="IPR001647">
    <property type="entry name" value="HTH_TetR"/>
</dbReference>
<feature type="DNA-binding region" description="H-T-H motif" evidence="4">
    <location>
        <begin position="37"/>
        <end position="56"/>
    </location>
</feature>
<dbReference type="RefSeq" id="WP_185058826.1">
    <property type="nucleotide sequence ID" value="NZ_BAABJP010000001.1"/>
</dbReference>
<evidence type="ECO:0000313" key="6">
    <source>
        <dbReference type="EMBL" id="GAA5146435.1"/>
    </source>
</evidence>
<proteinExistence type="predicted"/>
<dbReference type="SUPFAM" id="SSF46689">
    <property type="entry name" value="Homeodomain-like"/>
    <property type="match status" value="1"/>
</dbReference>
<evidence type="ECO:0000259" key="5">
    <source>
        <dbReference type="PROSITE" id="PS50977"/>
    </source>
</evidence>
<sequence length="221" mass="25015">MSNNPKPRRRRSTEEVRELTLSTARELFAARGYAGATTRDVALEAGVTEATIYRQFGSKAGLFDQAVVEPYQRFWTSFTDQWTTELRQPRSGKEVVRSFVELLYDTLADNRGMILAYICITRFRSLPSESNGHGSVISHELLKMDDWVRQASADLGFTDLDNPVTVRCSFAMVMGMVLHDDLLFEPGPTHPSRERIIREITNYMYTALSARNPSDPTPTPT</sequence>
<dbReference type="Gene3D" id="1.10.357.10">
    <property type="entry name" value="Tetracycline Repressor, domain 2"/>
    <property type="match status" value="1"/>
</dbReference>
<dbReference type="InterPro" id="IPR009057">
    <property type="entry name" value="Homeodomain-like_sf"/>
</dbReference>
<comment type="caution">
    <text evidence="6">The sequence shown here is derived from an EMBL/GenBank/DDBJ whole genome shotgun (WGS) entry which is preliminary data.</text>
</comment>
<dbReference type="PANTHER" id="PTHR30055">
    <property type="entry name" value="HTH-TYPE TRANSCRIPTIONAL REGULATOR RUTR"/>
    <property type="match status" value="1"/>
</dbReference>
<protein>
    <recommendedName>
        <fullName evidence="5">HTH tetR-type domain-containing protein</fullName>
    </recommendedName>
</protein>
<keyword evidence="7" id="KW-1185">Reference proteome</keyword>
<evidence type="ECO:0000256" key="3">
    <source>
        <dbReference type="ARBA" id="ARBA00023163"/>
    </source>
</evidence>
<dbReference type="PANTHER" id="PTHR30055:SF234">
    <property type="entry name" value="HTH-TYPE TRANSCRIPTIONAL REGULATOR BETI"/>
    <property type="match status" value="1"/>
</dbReference>
<dbReference type="PROSITE" id="PS50977">
    <property type="entry name" value="HTH_TETR_2"/>
    <property type="match status" value="1"/>
</dbReference>
<keyword evidence="1" id="KW-0805">Transcription regulation</keyword>
<keyword evidence="3" id="KW-0804">Transcription</keyword>
<gene>
    <name evidence="6" type="ORF">GCM10023321_05890</name>
</gene>
<evidence type="ECO:0000256" key="1">
    <source>
        <dbReference type="ARBA" id="ARBA00023015"/>
    </source>
</evidence>
<accession>A0ABP9PIW5</accession>
<dbReference type="Pfam" id="PF00440">
    <property type="entry name" value="TetR_N"/>
    <property type="match status" value="1"/>
</dbReference>
<feature type="domain" description="HTH tetR-type" evidence="5">
    <location>
        <begin position="14"/>
        <end position="74"/>
    </location>
</feature>
<dbReference type="PRINTS" id="PR00455">
    <property type="entry name" value="HTHTETR"/>
</dbReference>
<evidence type="ECO:0000256" key="4">
    <source>
        <dbReference type="PROSITE-ProRule" id="PRU00335"/>
    </source>
</evidence>
<reference evidence="7" key="1">
    <citation type="journal article" date="2019" name="Int. J. Syst. Evol. Microbiol.">
        <title>The Global Catalogue of Microorganisms (GCM) 10K type strain sequencing project: providing services to taxonomists for standard genome sequencing and annotation.</title>
        <authorList>
            <consortium name="The Broad Institute Genomics Platform"/>
            <consortium name="The Broad Institute Genome Sequencing Center for Infectious Disease"/>
            <person name="Wu L."/>
            <person name="Ma J."/>
        </authorList>
    </citation>
    <scope>NUCLEOTIDE SEQUENCE [LARGE SCALE GENOMIC DNA]</scope>
    <source>
        <strain evidence="7">JCM 18303</strain>
    </source>
</reference>
<dbReference type="EMBL" id="BAABJP010000001">
    <property type="protein sequence ID" value="GAA5146435.1"/>
    <property type="molecule type" value="Genomic_DNA"/>
</dbReference>
<evidence type="ECO:0000313" key="7">
    <source>
        <dbReference type="Proteomes" id="UP001428817"/>
    </source>
</evidence>
<evidence type="ECO:0000256" key="2">
    <source>
        <dbReference type="ARBA" id="ARBA00023125"/>
    </source>
</evidence>
<keyword evidence="2 4" id="KW-0238">DNA-binding</keyword>
<organism evidence="6 7">
    <name type="scientific">Pseudonocardia eucalypti</name>
    <dbReference type="NCBI Taxonomy" id="648755"/>
    <lineage>
        <taxon>Bacteria</taxon>
        <taxon>Bacillati</taxon>
        <taxon>Actinomycetota</taxon>
        <taxon>Actinomycetes</taxon>
        <taxon>Pseudonocardiales</taxon>
        <taxon>Pseudonocardiaceae</taxon>
        <taxon>Pseudonocardia</taxon>
    </lineage>
</organism>
<dbReference type="Proteomes" id="UP001428817">
    <property type="component" value="Unassembled WGS sequence"/>
</dbReference>
<dbReference type="InterPro" id="IPR050109">
    <property type="entry name" value="HTH-type_TetR-like_transc_reg"/>
</dbReference>
<name>A0ABP9PIW5_9PSEU</name>